<name>Q3S620_9ASPA</name>
<feature type="non-terminal residue" evidence="1">
    <location>
        <position position="1"/>
    </location>
</feature>
<dbReference type="EMBL" id="DQ159866">
    <property type="protein sequence ID" value="AAZ99672.1"/>
    <property type="molecule type" value="mRNA"/>
</dbReference>
<protein>
    <submittedName>
        <fullName evidence="1">Putative GTPase</fullName>
    </submittedName>
</protein>
<organism evidence="1">
    <name type="scientific">Cymbidium faberi</name>
    <dbReference type="NCBI Taxonomy" id="112604"/>
    <lineage>
        <taxon>Eukaryota</taxon>
        <taxon>Viridiplantae</taxon>
        <taxon>Streptophyta</taxon>
        <taxon>Embryophyta</taxon>
        <taxon>Tracheophyta</taxon>
        <taxon>Spermatophyta</taxon>
        <taxon>Magnoliopsida</taxon>
        <taxon>Liliopsida</taxon>
        <taxon>Asparagales</taxon>
        <taxon>Orchidaceae</taxon>
        <taxon>Epidendroideae</taxon>
        <taxon>Cymbidieae</taxon>
        <taxon>Cymbidiinae</taxon>
        <taxon>Cymbidium</taxon>
    </lineage>
</organism>
<reference evidence="1" key="1">
    <citation type="journal article" date="2007" name="Biol. Plant.">
        <title>Identification and sequence analysis of cDNA fragments relative to ovary development of Cymbidium hybridium after pollination.</title>
        <authorList>
            <person name="Chen X.Q."/>
            <person name="Wang C.G."/>
            <person name="Zhang Y."/>
            <person name="Song W.Q."/>
            <person name="Chen R.Y."/>
        </authorList>
    </citation>
    <scope>NUCLEOTIDE SEQUENCE</scope>
</reference>
<feature type="non-terminal residue" evidence="1">
    <location>
        <position position="72"/>
    </location>
</feature>
<dbReference type="AlphaFoldDB" id="Q3S620"/>
<accession>Q3S620</accession>
<proteinExistence type="evidence at transcript level"/>
<sequence length="72" mass="7879">SVIVNVSKKGIFQVEGDGMTWVITWIDLIQGVENPQSKGISGIEHLILELTQVILEAGLQIPLVKRVLLVTT</sequence>
<evidence type="ECO:0000313" key="1">
    <source>
        <dbReference type="EMBL" id="AAZ99672.1"/>
    </source>
</evidence>